<protein>
    <submittedName>
        <fullName evidence="2">Uncharacterized protein</fullName>
    </submittedName>
</protein>
<accession>A0A6A6RHV9</accession>
<evidence type="ECO:0000313" key="2">
    <source>
        <dbReference type="EMBL" id="KAF2634657.1"/>
    </source>
</evidence>
<feature type="compositionally biased region" description="Low complexity" evidence="1">
    <location>
        <begin position="340"/>
        <end position="358"/>
    </location>
</feature>
<dbReference type="PANTHER" id="PTHR38790:SF4">
    <property type="entry name" value="2EXR DOMAIN-CONTAINING PROTEIN"/>
    <property type="match status" value="1"/>
</dbReference>
<dbReference type="OrthoDB" id="10622237at2759"/>
<feature type="region of interest" description="Disordered" evidence="1">
    <location>
        <begin position="307"/>
        <end position="389"/>
    </location>
</feature>
<reference evidence="2" key="1">
    <citation type="journal article" date="2020" name="Stud. Mycol.">
        <title>101 Dothideomycetes genomes: a test case for predicting lifestyles and emergence of pathogens.</title>
        <authorList>
            <person name="Haridas S."/>
            <person name="Albert R."/>
            <person name="Binder M."/>
            <person name="Bloem J."/>
            <person name="Labutti K."/>
            <person name="Salamov A."/>
            <person name="Andreopoulos B."/>
            <person name="Baker S."/>
            <person name="Barry K."/>
            <person name="Bills G."/>
            <person name="Bluhm B."/>
            <person name="Cannon C."/>
            <person name="Castanera R."/>
            <person name="Culley D."/>
            <person name="Daum C."/>
            <person name="Ezra D."/>
            <person name="Gonzalez J."/>
            <person name="Henrissat B."/>
            <person name="Kuo A."/>
            <person name="Liang C."/>
            <person name="Lipzen A."/>
            <person name="Lutzoni F."/>
            <person name="Magnuson J."/>
            <person name="Mondo S."/>
            <person name="Nolan M."/>
            <person name="Ohm R."/>
            <person name="Pangilinan J."/>
            <person name="Park H.-J."/>
            <person name="Ramirez L."/>
            <person name="Alfaro M."/>
            <person name="Sun H."/>
            <person name="Tritt A."/>
            <person name="Yoshinaga Y."/>
            <person name="Zwiers L.-H."/>
            <person name="Turgeon B."/>
            <person name="Goodwin S."/>
            <person name="Spatafora J."/>
            <person name="Crous P."/>
            <person name="Grigoriev I."/>
        </authorList>
    </citation>
    <scope>NUCLEOTIDE SEQUENCE</scope>
    <source>
        <strain evidence="2">CBS 473.64</strain>
    </source>
</reference>
<dbReference type="PANTHER" id="PTHR38790">
    <property type="entry name" value="2EXR DOMAIN-CONTAINING PROTEIN-RELATED"/>
    <property type="match status" value="1"/>
</dbReference>
<sequence>MLESRTKNTLFRLPAELRNEIYSLTLGNLAVYVDPLLRYCHGGKPQIKDFRIRMSESPRGEIEYMRNWLALTAVCRRLREETRLLPFTLNSFAVTNHAMASALRRMFAFGTVIDAWTEEQQQAIRVIKINTRNIPRELRRLKGLRKVIVQFEITPWKTLQTYMELVCKEVDSVLGKEDKVQVVLEYRRLELLLTLTQLQVNTDIPGSPVPQPTARDIFSTVTAPSSTSTPLVFHNLFPVHIKPNAPYQDLPGRIPKLIMAPPHTSAKIVSKHNSNVDSPFLRLPAEIRNNIYEHALGGELVHAALPSYNKPRDHDNNGPIAKRSKAIRRNPPSKRPAMATRSTTFSSGNGSNKSNLSRVALSSGADELNHSPNKKHTAPPSGRDKIKEPVNKYNYGFRINKRFKWKAPFSPNWLALLRVNRQLYNETHLLPFNCNAFGEAHTPMNGLCRLINSLSRDQYKAIQTVQVQGWMVKEHAADNPNNKHIKNMGAKRKNAMKLLTGLKTVRVMIYPKEVSDMMQRNEEEMKSIFALVEEYVGKKDVEILFELKHYEKYQDKCPVVAKRTARGDWIKNGEWFGPKETDEAYEFRDPTQKGGVRRVPKLSDELA</sequence>
<keyword evidence="3" id="KW-1185">Reference proteome</keyword>
<dbReference type="AlphaFoldDB" id="A0A6A6RHV9"/>
<proteinExistence type="predicted"/>
<dbReference type="Proteomes" id="UP000799753">
    <property type="component" value="Unassembled WGS sequence"/>
</dbReference>
<organism evidence="2 3">
    <name type="scientific">Massarina eburnea CBS 473.64</name>
    <dbReference type="NCBI Taxonomy" id="1395130"/>
    <lineage>
        <taxon>Eukaryota</taxon>
        <taxon>Fungi</taxon>
        <taxon>Dikarya</taxon>
        <taxon>Ascomycota</taxon>
        <taxon>Pezizomycotina</taxon>
        <taxon>Dothideomycetes</taxon>
        <taxon>Pleosporomycetidae</taxon>
        <taxon>Pleosporales</taxon>
        <taxon>Massarineae</taxon>
        <taxon>Massarinaceae</taxon>
        <taxon>Massarina</taxon>
    </lineage>
</organism>
<evidence type="ECO:0000313" key="3">
    <source>
        <dbReference type="Proteomes" id="UP000799753"/>
    </source>
</evidence>
<feature type="compositionally biased region" description="Basic residues" evidence="1">
    <location>
        <begin position="322"/>
        <end position="332"/>
    </location>
</feature>
<evidence type="ECO:0000256" key="1">
    <source>
        <dbReference type="SAM" id="MobiDB-lite"/>
    </source>
</evidence>
<dbReference type="EMBL" id="MU006816">
    <property type="protein sequence ID" value="KAF2634657.1"/>
    <property type="molecule type" value="Genomic_DNA"/>
</dbReference>
<name>A0A6A6RHV9_9PLEO</name>
<gene>
    <name evidence="2" type="ORF">P280DRAFT_511730</name>
</gene>
<feature type="region of interest" description="Disordered" evidence="1">
    <location>
        <begin position="586"/>
        <end position="607"/>
    </location>
</feature>